<dbReference type="InterPro" id="IPR002492">
    <property type="entry name" value="Transposase_Tc1-like"/>
</dbReference>
<comment type="caution">
    <text evidence="2">The sequence shown here is derived from an EMBL/GenBank/DDBJ whole genome shotgun (WGS) entry which is preliminary data.</text>
</comment>
<evidence type="ECO:0000313" key="2">
    <source>
        <dbReference type="EMBL" id="KAJ8886115.1"/>
    </source>
</evidence>
<dbReference type="Proteomes" id="UP001159363">
    <property type="component" value="Chromosome X"/>
</dbReference>
<feature type="domain" description="Transposase Tc1-like" evidence="1">
    <location>
        <begin position="46"/>
        <end position="112"/>
    </location>
</feature>
<reference evidence="2 3" key="1">
    <citation type="submission" date="2023-02" db="EMBL/GenBank/DDBJ databases">
        <title>LHISI_Scaffold_Assembly.</title>
        <authorList>
            <person name="Stuart O.P."/>
            <person name="Cleave R."/>
            <person name="Magrath M.J.L."/>
            <person name="Mikheyev A.S."/>
        </authorList>
    </citation>
    <scope>NUCLEOTIDE SEQUENCE [LARGE SCALE GENOMIC DNA]</scope>
    <source>
        <strain evidence="2">Daus_M_001</strain>
        <tissue evidence="2">Leg muscle</tissue>
    </source>
</reference>
<name>A0ABQ9HPA2_9NEOP</name>
<accession>A0ABQ9HPA2</accession>
<dbReference type="Gene3D" id="3.30.420.10">
    <property type="entry name" value="Ribonuclease H-like superfamily/Ribonuclease H"/>
    <property type="match status" value="1"/>
</dbReference>
<evidence type="ECO:0000259" key="1">
    <source>
        <dbReference type="Pfam" id="PF01498"/>
    </source>
</evidence>
<dbReference type="InterPro" id="IPR036397">
    <property type="entry name" value="RNaseH_sf"/>
</dbReference>
<protein>
    <recommendedName>
        <fullName evidence="1">Transposase Tc1-like domain-containing protein</fullName>
    </recommendedName>
</protein>
<organism evidence="2 3">
    <name type="scientific">Dryococelus australis</name>
    <dbReference type="NCBI Taxonomy" id="614101"/>
    <lineage>
        <taxon>Eukaryota</taxon>
        <taxon>Metazoa</taxon>
        <taxon>Ecdysozoa</taxon>
        <taxon>Arthropoda</taxon>
        <taxon>Hexapoda</taxon>
        <taxon>Insecta</taxon>
        <taxon>Pterygota</taxon>
        <taxon>Neoptera</taxon>
        <taxon>Polyneoptera</taxon>
        <taxon>Phasmatodea</taxon>
        <taxon>Verophasmatodea</taxon>
        <taxon>Anareolatae</taxon>
        <taxon>Phasmatidae</taxon>
        <taxon>Eurycanthinae</taxon>
        <taxon>Dryococelus</taxon>
    </lineage>
</organism>
<dbReference type="EMBL" id="JARBHB010000004">
    <property type="protein sequence ID" value="KAJ8886115.1"/>
    <property type="molecule type" value="Genomic_DNA"/>
</dbReference>
<evidence type="ECO:0000313" key="3">
    <source>
        <dbReference type="Proteomes" id="UP001159363"/>
    </source>
</evidence>
<keyword evidence="3" id="KW-1185">Reference proteome</keyword>
<dbReference type="Pfam" id="PF01498">
    <property type="entry name" value="HTH_Tnp_Tc3_2"/>
    <property type="match status" value="1"/>
</dbReference>
<proteinExistence type="predicted"/>
<gene>
    <name evidence="2" type="ORF">PR048_012324</name>
</gene>
<sequence>MIDLRETGLSCRDILARAGHAAKTVMLDRSDEPRKVTTAWNDHHFVRMTVRDRTASSTVLARHWSTATNVDLSASTVRRRLLRGGLAARLPLRRLPLSSNRKHLRRQWSRERRLWYGEWQNVVFSDGSRFNLSHRDRRIHVRRYHGDCNLAACIVERHNEHTPSVIARGAIGYNMHSRLLRIESNLNSNRYNREVLEPEVLPLLQATPHSIFQQDNARPHAARNVQAFFNERRVPLLPWPASLLDMSPIDHVWDMVGRRIVHHSSLATTFDALWTHIQTVWREISQENIKTPSADCGFTDFIAGLFLPQKSYGSTKLTLLWSTAGTKTLGMLDTCAACGQATTTCAREIPAKKWNVARSWAGELKDAPPAPFVCGNSRCVAGLTTIAAVHVSGTTRLPPTRTGFEFQWDRFRIFLSRNRAGRCRWSADFLEDLPFAPCLHSSAAPYSPRFTLIGFQDLDVKSGPNLCTPLIPFCNPIFPLGWPHVFLLMYQYNYQLKYKKVFFKKETRLGREPRARQHSPSDGFSSWDPRMEWRWNARAGGTASGIVEHDSQGSEPPGMEPGSPWWEASALATVPPLPHFVGRWRQRQFVVFHIQQIVALHGDTMVDGKASSRKIPCALLEAAAASLRTLGFAINQIRVQQMTVANRLESHVAVRCHTVLTFKAPAHLTIFPAFDSKKHGSDKGDTATHIKCAIAAERNDLKWRAVISSHCALLASHQGEPGSIPGCATPTFSQKGLVLDDAAGRRAFSGISGFPRSNLSTQHTNIFPFPQSSLFLISATISRSYRQFG</sequence>